<dbReference type="PRINTS" id="PR00081">
    <property type="entry name" value="GDHRDH"/>
</dbReference>
<dbReference type="Proteomes" id="UP000053475">
    <property type="component" value="Unassembled WGS sequence"/>
</dbReference>
<dbReference type="PANTHER" id="PTHR43544">
    <property type="entry name" value="SHORT-CHAIN DEHYDROGENASE/REDUCTASE"/>
    <property type="match status" value="1"/>
</dbReference>
<dbReference type="GO" id="GO:0005737">
    <property type="term" value="C:cytoplasm"/>
    <property type="evidence" value="ECO:0007669"/>
    <property type="project" value="TreeGrafter"/>
</dbReference>
<comment type="caution">
    <text evidence="4">The sequence shown here is derived from an EMBL/GenBank/DDBJ whole genome shotgun (WGS) entry which is preliminary data.</text>
</comment>
<evidence type="ECO:0000256" key="1">
    <source>
        <dbReference type="ARBA" id="ARBA00006484"/>
    </source>
</evidence>
<comment type="similarity">
    <text evidence="1">Belongs to the short-chain dehydrogenases/reductases (SDR) family.</text>
</comment>
<dbReference type="SUPFAM" id="SSF51735">
    <property type="entry name" value="NAD(P)-binding Rossmann-fold domains"/>
    <property type="match status" value="1"/>
</dbReference>
<sequence>MTALPPPTSGLNTPARKTTYLVTGASRGLGKGLVATFLLRPGSTVIAGVRNPTTQRGPLDELPVAEDSSLIVVKLDCASKTDALDAVRTLQTEHGIAHLDVVIANAAIAANYGPASTMPLEYLEEHMQVNAYAVLLLFQATRVLLQAAVEKTSSISTSSPSQDGGKQQPSPQFICVGAPISTITDMESCARAPLTNYALSKLAACYLVRKFHFENNWLLAWIVDPGHIQSDMGAQAARLFGRKEAPTTIDESVAGVCTRMAEARKETTSGRFVLFEDGSDVAW</sequence>
<dbReference type="PANTHER" id="PTHR43544:SF7">
    <property type="entry name" value="NADB-LER2"/>
    <property type="match status" value="1"/>
</dbReference>
<dbReference type="Pfam" id="PF00106">
    <property type="entry name" value="adh_short"/>
    <property type="match status" value="1"/>
</dbReference>
<protein>
    <submittedName>
        <fullName evidence="4">Ketoreductase</fullName>
    </submittedName>
</protein>
<evidence type="ECO:0000256" key="2">
    <source>
        <dbReference type="ARBA" id="ARBA00022857"/>
    </source>
</evidence>
<dbReference type="Gene3D" id="3.40.50.720">
    <property type="entry name" value="NAD(P)-binding Rossmann-like Domain"/>
    <property type="match status" value="1"/>
</dbReference>
<keyword evidence="3" id="KW-0560">Oxidoreductase</keyword>
<proteinExistence type="inferred from homology"/>
<evidence type="ECO:0000256" key="3">
    <source>
        <dbReference type="ARBA" id="ARBA00023002"/>
    </source>
</evidence>
<dbReference type="InterPro" id="IPR002347">
    <property type="entry name" value="SDR_fam"/>
</dbReference>
<evidence type="ECO:0000313" key="5">
    <source>
        <dbReference type="Proteomes" id="UP000053475"/>
    </source>
</evidence>
<name>A0A0C1BVU6_ASPUT</name>
<gene>
    <name evidence="4" type="primary">aflD</name>
    <name evidence="4" type="ORF">HK57_00563</name>
</gene>
<evidence type="ECO:0000313" key="4">
    <source>
        <dbReference type="EMBL" id="KIA75631.1"/>
    </source>
</evidence>
<reference evidence="4 5" key="1">
    <citation type="submission" date="2014-11" db="EMBL/GenBank/DDBJ databases">
        <title>Genomics derived discovery of secondary metabolites biosynthetic gene clusters in Aspergillus ustus.</title>
        <authorList>
            <person name="Pi B."/>
            <person name="Dai F."/>
            <person name="Song X."/>
            <person name="Zhu C."/>
            <person name="Li H."/>
            <person name="Yu D."/>
        </authorList>
    </citation>
    <scope>NUCLEOTIDE SEQUENCE [LARGE SCALE GENOMIC DNA]</scope>
    <source>
        <strain evidence="4 5">3.3904</strain>
    </source>
</reference>
<dbReference type="EMBL" id="JOMC01000065">
    <property type="protein sequence ID" value="KIA75631.1"/>
    <property type="molecule type" value="Genomic_DNA"/>
</dbReference>
<accession>A0A0C1BVU6</accession>
<dbReference type="InterPro" id="IPR036291">
    <property type="entry name" value="NAD(P)-bd_dom_sf"/>
</dbReference>
<dbReference type="InterPro" id="IPR051468">
    <property type="entry name" value="Fungal_SecMetab_SDRs"/>
</dbReference>
<keyword evidence="2" id="KW-0521">NADP</keyword>
<dbReference type="GO" id="GO:0016491">
    <property type="term" value="F:oxidoreductase activity"/>
    <property type="evidence" value="ECO:0007669"/>
    <property type="project" value="UniProtKB-KW"/>
</dbReference>
<dbReference type="AlphaFoldDB" id="A0A0C1BVU6"/>
<keyword evidence="5" id="KW-1185">Reference proteome</keyword>
<organism evidence="4 5">
    <name type="scientific">Aspergillus ustus</name>
    <dbReference type="NCBI Taxonomy" id="40382"/>
    <lineage>
        <taxon>Eukaryota</taxon>
        <taxon>Fungi</taxon>
        <taxon>Dikarya</taxon>
        <taxon>Ascomycota</taxon>
        <taxon>Pezizomycotina</taxon>
        <taxon>Eurotiomycetes</taxon>
        <taxon>Eurotiomycetidae</taxon>
        <taxon>Eurotiales</taxon>
        <taxon>Aspergillaceae</taxon>
        <taxon>Aspergillus</taxon>
        <taxon>Aspergillus subgen. Nidulantes</taxon>
    </lineage>
</organism>